<evidence type="ECO:0000256" key="6">
    <source>
        <dbReference type="ARBA" id="ARBA00014190"/>
    </source>
</evidence>
<comment type="function">
    <text evidence="17">Cytosolic metallopeptidase that catalyzes the removal of unsubstituted N-terminal hydrophobic amino acids from various peptides. The presence of Zn(2+) ions is essential for the peptidase activity, and the association with other cofactors can modulate the substrate spectificity of the enzyme. For instance, in the presence of Mn(2+), it displays a specific Cys-Gly hydrolyzing activity of Cys-Gly-S-conjugates. Involved in the metabolism of glutathione and in the degradation of glutathione S-conjugates, which may play a role in the control of the cell redox status.</text>
</comment>
<comment type="catalytic activity">
    <reaction evidence="10">
        <text>an S-substituted L-cysteinylglycine + H2O = an S-substituted L-cysteine + glycine</text>
        <dbReference type="Rhea" id="RHEA:60444"/>
        <dbReference type="ChEBI" id="CHEBI:15377"/>
        <dbReference type="ChEBI" id="CHEBI:57305"/>
        <dbReference type="ChEBI" id="CHEBI:58717"/>
        <dbReference type="ChEBI" id="CHEBI:143103"/>
        <dbReference type="EC" id="3.4.13.23"/>
    </reaction>
    <physiologicalReaction direction="left-to-right" evidence="10">
        <dbReference type="Rhea" id="RHEA:60445"/>
    </physiologicalReaction>
</comment>
<evidence type="ECO:0000256" key="2">
    <source>
        <dbReference type="ARBA" id="ARBA00001585"/>
    </source>
</evidence>
<dbReference type="InterPro" id="IPR008283">
    <property type="entry name" value="Peptidase_M17_N"/>
</dbReference>
<evidence type="ECO:0000256" key="12">
    <source>
        <dbReference type="ARBA" id="ARBA00029605"/>
    </source>
</evidence>
<dbReference type="HAMAP" id="MF_00181">
    <property type="entry name" value="Cytosol_peptidase_M17"/>
    <property type="match status" value="1"/>
</dbReference>
<dbReference type="InterPro" id="IPR043472">
    <property type="entry name" value="Macro_dom-like"/>
</dbReference>
<dbReference type="Pfam" id="PF00883">
    <property type="entry name" value="Peptidase_M17"/>
    <property type="match status" value="1"/>
</dbReference>
<sequence>MALCSHSTKYLRLCSHINNFIRFSSSKGFSGKGLVLGVHTSENNEGVELTPAAEKYNEISGGKLLQQIQLAGNEIKAGKCILFWGLDKEYNSVAVTGIGKKSEKQDENELICQQNESIRIAAAVGCRALESVGIKTIHVEDFCNADAAAQGSILGTWNFQEYKTEKKELPKVELFQHSKDADGWCKGVIKAEAQNLARKLTDTPANLLNPTIFSEEAKHLLCPLGVDVKIYDKKWAEDQKMFSFLAVAQGSVQPPKFLEITYNPKQSRESPFVLVGKGVTFDAGGISIKPAAAMDEMRGDMGGAAVVLSTVFGLAKLGVSTNLKILIPLVENLPSGTAIKPGDVVRARNGKTICVDNTDAEGRLILADALCYSSEFKPKWVLDIATLTGAMRVALGNAATGAFSNSNNLYKMLENAGTVTGDRVWRMPLWKHYTKMISENAAYDLNNIGKGGKGGGSCTAAAFLREFVPKDTDWLHLDIAGVMGPDTSPYLQKGMTGRPTRTLIEFVESQTK</sequence>
<dbReference type="GO" id="GO:0005737">
    <property type="term" value="C:cytoplasm"/>
    <property type="evidence" value="ECO:0007669"/>
    <property type="project" value="InterPro"/>
</dbReference>
<dbReference type="EC" id="3.4.11.5" evidence="5"/>
<evidence type="ECO:0000256" key="7">
    <source>
        <dbReference type="ARBA" id="ARBA00022438"/>
    </source>
</evidence>
<evidence type="ECO:0000256" key="9">
    <source>
        <dbReference type="ARBA" id="ARBA00022801"/>
    </source>
</evidence>
<evidence type="ECO:0000256" key="10">
    <source>
        <dbReference type="ARBA" id="ARBA00023511"/>
    </source>
</evidence>
<dbReference type="InterPro" id="IPR000819">
    <property type="entry name" value="Peptidase_M17_C"/>
</dbReference>
<comment type="catalytic activity">
    <reaction evidence="2">
        <text>Release of N-terminal proline from a peptide.</text>
        <dbReference type="EC" id="3.4.11.5"/>
    </reaction>
</comment>
<comment type="similarity">
    <text evidence="3">Belongs to the peptidase M17 family.</text>
</comment>
<feature type="domain" description="Cytosol aminopeptidase" evidence="20">
    <location>
        <begin position="357"/>
        <end position="364"/>
    </location>
</feature>
<evidence type="ECO:0000256" key="13">
    <source>
        <dbReference type="ARBA" id="ARBA00030930"/>
    </source>
</evidence>
<evidence type="ECO:0000256" key="17">
    <source>
        <dbReference type="ARBA" id="ARBA00045966"/>
    </source>
</evidence>
<dbReference type="AlphaFoldDB" id="A0A9P0CPN5"/>
<dbReference type="GO" id="GO:0030145">
    <property type="term" value="F:manganese ion binding"/>
    <property type="evidence" value="ECO:0007669"/>
    <property type="project" value="InterPro"/>
</dbReference>
<evidence type="ECO:0000256" key="3">
    <source>
        <dbReference type="ARBA" id="ARBA00009528"/>
    </source>
</evidence>
<dbReference type="Pfam" id="PF02789">
    <property type="entry name" value="Peptidase_M17_N"/>
    <property type="match status" value="1"/>
</dbReference>
<dbReference type="Gene3D" id="3.40.220.10">
    <property type="entry name" value="Leucine Aminopeptidase, subunit E, domain 1"/>
    <property type="match status" value="1"/>
</dbReference>
<dbReference type="PROSITE" id="PS00631">
    <property type="entry name" value="CYTOSOL_AP"/>
    <property type="match status" value="1"/>
</dbReference>
<dbReference type="InterPro" id="IPR023042">
    <property type="entry name" value="Peptidase_M17_leu_NH2_pept"/>
</dbReference>
<dbReference type="PRINTS" id="PR00481">
    <property type="entry name" value="LAMNOPPTDASE"/>
</dbReference>
<protein>
    <recommendedName>
        <fullName evidence="6">Cytosol aminopeptidase</fullName>
        <ecNumber evidence="4">3.4.11.1</ecNumber>
        <ecNumber evidence="5">3.4.11.5</ecNumber>
        <ecNumber evidence="11">3.4.13.23</ecNumber>
    </recommendedName>
    <alternativeName>
        <fullName evidence="14">Cysteinylglycine-S-conjugate dipeptidase</fullName>
    </alternativeName>
    <alternativeName>
        <fullName evidence="15">Leucine aminopeptidase 3</fullName>
    </alternativeName>
    <alternativeName>
        <fullName evidence="16">Leucyl aminopeptidase</fullName>
    </alternativeName>
    <alternativeName>
        <fullName evidence="13">Proline aminopeptidase</fullName>
    </alternativeName>
    <alternativeName>
        <fullName evidence="12">Prolyl aminopeptidase</fullName>
    </alternativeName>
</protein>
<evidence type="ECO:0000256" key="18">
    <source>
        <dbReference type="ARBA" id="ARBA00047881"/>
    </source>
</evidence>
<keyword evidence="7" id="KW-0031">Aminopeptidase</keyword>
<evidence type="ECO:0000256" key="19">
    <source>
        <dbReference type="ARBA" id="ARBA00049107"/>
    </source>
</evidence>
<dbReference type="OrthoDB" id="412814at2759"/>
<evidence type="ECO:0000256" key="5">
    <source>
        <dbReference type="ARBA" id="ARBA00012568"/>
    </source>
</evidence>
<evidence type="ECO:0000259" key="20">
    <source>
        <dbReference type="PROSITE" id="PS00631"/>
    </source>
</evidence>
<evidence type="ECO:0000256" key="16">
    <source>
        <dbReference type="ARBA" id="ARBA00033172"/>
    </source>
</evidence>
<dbReference type="EMBL" id="OV651814">
    <property type="protein sequence ID" value="CAH1106019.1"/>
    <property type="molecule type" value="Genomic_DNA"/>
</dbReference>
<dbReference type="Proteomes" id="UP001153636">
    <property type="component" value="Chromosome 2"/>
</dbReference>
<dbReference type="PANTHER" id="PTHR11963">
    <property type="entry name" value="LEUCINE AMINOPEPTIDASE-RELATED"/>
    <property type="match status" value="1"/>
</dbReference>
<reference evidence="21" key="1">
    <citation type="submission" date="2022-01" db="EMBL/GenBank/DDBJ databases">
        <authorList>
            <person name="King R."/>
        </authorList>
    </citation>
    <scope>NUCLEOTIDE SEQUENCE</scope>
</reference>
<dbReference type="GO" id="GO:0006508">
    <property type="term" value="P:proteolysis"/>
    <property type="evidence" value="ECO:0007669"/>
    <property type="project" value="UniProtKB-KW"/>
</dbReference>
<comment type="catalytic activity">
    <reaction evidence="1">
        <text>Release of an N-terminal amino acid, Xaa-|-Yaa-, in which Xaa is preferably Leu, but may be other amino acids including Pro although not Arg or Lys, and Yaa may be Pro. Amino acid amides and methyl esters are also readily hydrolyzed, but rates on arylamides are exceedingly low.</text>
        <dbReference type="EC" id="3.4.11.1"/>
    </reaction>
</comment>
<accession>A0A9P0CPN5</accession>
<gene>
    <name evidence="21" type="ORF">PSYICH_LOCUS6990</name>
</gene>
<dbReference type="PANTHER" id="PTHR11963:SF23">
    <property type="entry name" value="CYTOSOL AMINOPEPTIDASE"/>
    <property type="match status" value="1"/>
</dbReference>
<proteinExistence type="inferred from homology"/>
<dbReference type="EC" id="3.4.11.1" evidence="4"/>
<dbReference type="Gene3D" id="3.40.630.10">
    <property type="entry name" value="Zn peptidases"/>
    <property type="match status" value="1"/>
</dbReference>
<comment type="catalytic activity">
    <reaction evidence="19">
        <text>L-cysteinylglycine + H2O = L-cysteine + glycine</text>
        <dbReference type="Rhea" id="RHEA:28783"/>
        <dbReference type="ChEBI" id="CHEBI:15377"/>
        <dbReference type="ChEBI" id="CHEBI:35235"/>
        <dbReference type="ChEBI" id="CHEBI:57305"/>
        <dbReference type="ChEBI" id="CHEBI:61694"/>
    </reaction>
    <physiologicalReaction direction="left-to-right" evidence="19">
        <dbReference type="Rhea" id="RHEA:28784"/>
    </physiologicalReaction>
</comment>
<evidence type="ECO:0000256" key="11">
    <source>
        <dbReference type="ARBA" id="ARBA00023625"/>
    </source>
</evidence>
<dbReference type="SUPFAM" id="SSF52949">
    <property type="entry name" value="Macro domain-like"/>
    <property type="match status" value="1"/>
</dbReference>
<evidence type="ECO:0000256" key="1">
    <source>
        <dbReference type="ARBA" id="ARBA00000135"/>
    </source>
</evidence>
<dbReference type="InterPro" id="IPR011356">
    <property type="entry name" value="Leucine_aapep/pepB"/>
</dbReference>
<dbReference type="EC" id="3.4.13.23" evidence="11"/>
<keyword evidence="9" id="KW-0378">Hydrolase</keyword>
<organism evidence="21 22">
    <name type="scientific">Psylliodes chrysocephalus</name>
    <dbReference type="NCBI Taxonomy" id="3402493"/>
    <lineage>
        <taxon>Eukaryota</taxon>
        <taxon>Metazoa</taxon>
        <taxon>Ecdysozoa</taxon>
        <taxon>Arthropoda</taxon>
        <taxon>Hexapoda</taxon>
        <taxon>Insecta</taxon>
        <taxon>Pterygota</taxon>
        <taxon>Neoptera</taxon>
        <taxon>Endopterygota</taxon>
        <taxon>Coleoptera</taxon>
        <taxon>Polyphaga</taxon>
        <taxon>Cucujiformia</taxon>
        <taxon>Chrysomeloidea</taxon>
        <taxon>Chrysomelidae</taxon>
        <taxon>Galerucinae</taxon>
        <taxon>Alticini</taxon>
        <taxon>Psylliodes</taxon>
    </lineage>
</organism>
<keyword evidence="8" id="KW-0645">Protease</keyword>
<evidence type="ECO:0000256" key="8">
    <source>
        <dbReference type="ARBA" id="ARBA00022670"/>
    </source>
</evidence>
<dbReference type="CDD" id="cd00433">
    <property type="entry name" value="Peptidase_M17"/>
    <property type="match status" value="1"/>
</dbReference>
<evidence type="ECO:0000313" key="22">
    <source>
        <dbReference type="Proteomes" id="UP001153636"/>
    </source>
</evidence>
<dbReference type="GO" id="GO:0070006">
    <property type="term" value="F:metalloaminopeptidase activity"/>
    <property type="evidence" value="ECO:0007669"/>
    <property type="project" value="InterPro"/>
</dbReference>
<evidence type="ECO:0000256" key="15">
    <source>
        <dbReference type="ARBA" id="ARBA00031564"/>
    </source>
</evidence>
<keyword evidence="22" id="KW-1185">Reference proteome</keyword>
<evidence type="ECO:0000313" key="21">
    <source>
        <dbReference type="EMBL" id="CAH1106019.1"/>
    </source>
</evidence>
<comment type="catalytic activity">
    <reaction evidence="18">
        <text>S-benzyl-L-cysteinylglycine + H2O = S-benzyl-L-cysteine + glycine</text>
        <dbReference type="Rhea" id="RHEA:62568"/>
        <dbReference type="ChEBI" id="CHEBI:15377"/>
        <dbReference type="ChEBI" id="CHEBI:57305"/>
        <dbReference type="ChEBI" id="CHEBI:145802"/>
        <dbReference type="ChEBI" id="CHEBI:145803"/>
    </reaction>
    <physiologicalReaction direction="left-to-right" evidence="18">
        <dbReference type="Rhea" id="RHEA:62569"/>
    </physiologicalReaction>
</comment>
<evidence type="ECO:0000256" key="14">
    <source>
        <dbReference type="ARBA" id="ARBA00030997"/>
    </source>
</evidence>
<dbReference type="SUPFAM" id="SSF53187">
    <property type="entry name" value="Zn-dependent exopeptidases"/>
    <property type="match status" value="1"/>
</dbReference>
<name>A0A9P0CPN5_9CUCU</name>
<evidence type="ECO:0000256" key="4">
    <source>
        <dbReference type="ARBA" id="ARBA00012565"/>
    </source>
</evidence>